<gene>
    <name evidence="3" type="ORF">JVT61DRAFT_12856</name>
</gene>
<proteinExistence type="predicted"/>
<evidence type="ECO:0000313" key="3">
    <source>
        <dbReference type="EMBL" id="KAG6378589.1"/>
    </source>
</evidence>
<keyword evidence="4" id="KW-1185">Reference proteome</keyword>
<dbReference type="AlphaFoldDB" id="A0A8I2YSY3"/>
<comment type="caution">
    <text evidence="3">The sequence shown here is derived from an EMBL/GenBank/DDBJ whole genome shotgun (WGS) entry which is preliminary data.</text>
</comment>
<name>A0A8I2YSY3_9AGAM</name>
<feature type="region of interest" description="Disordered" evidence="2">
    <location>
        <begin position="888"/>
        <end position="936"/>
    </location>
</feature>
<feature type="region of interest" description="Disordered" evidence="2">
    <location>
        <begin position="474"/>
        <end position="495"/>
    </location>
</feature>
<reference evidence="3" key="1">
    <citation type="submission" date="2021-03" db="EMBL/GenBank/DDBJ databases">
        <title>Evolutionary innovations through gain and loss of genes in the ectomycorrhizal Boletales.</title>
        <authorList>
            <person name="Wu G."/>
            <person name="Miyauchi S."/>
            <person name="Morin E."/>
            <person name="Yang Z.-L."/>
            <person name="Xu J."/>
            <person name="Martin F.M."/>
        </authorList>
    </citation>
    <scope>NUCLEOTIDE SEQUENCE</scope>
    <source>
        <strain evidence="3">BR01</strain>
    </source>
</reference>
<feature type="region of interest" description="Disordered" evidence="2">
    <location>
        <begin position="428"/>
        <end position="462"/>
    </location>
</feature>
<accession>A0A8I2YSY3</accession>
<keyword evidence="1" id="KW-0175">Coiled coil</keyword>
<feature type="compositionally biased region" description="Polar residues" evidence="2">
    <location>
        <begin position="437"/>
        <end position="462"/>
    </location>
</feature>
<dbReference type="EMBL" id="JAGFBS010000006">
    <property type="protein sequence ID" value="KAG6378589.1"/>
    <property type="molecule type" value="Genomic_DNA"/>
</dbReference>
<feature type="region of interest" description="Disordered" evidence="2">
    <location>
        <begin position="842"/>
        <end position="861"/>
    </location>
</feature>
<dbReference type="Proteomes" id="UP000683000">
    <property type="component" value="Unassembled WGS sequence"/>
</dbReference>
<feature type="region of interest" description="Disordered" evidence="2">
    <location>
        <begin position="134"/>
        <end position="155"/>
    </location>
</feature>
<sequence length="984" mass="107740">MKCTESGNSHECTDPLFDMTPHVLRSQLSLVLSQMQVDTSDYRPVTPDSPLASSLDHATSTIDDLTLALTNFSRVPSPEPQRQICCCCGSEECEATKAWLILKSKLESRLVLSAEVGSALLQRHEAYVRKHELNVSTPRKATQDSAPGHAETDPADVDARVAGLLKENAVLEKRLTQALLNNEVAEASSKTLLHELEGARSAVSRLNVRHVRAMELDTRLSAVLQENDDIRQERDSQSQRAKLAEARLATLKDRTEKLQAEVRRLQDDLETRRLQRLESSESLLQDARSRLEGLQISYVTKSAADEDPEVIKVIESLVADNETLRADNQELYKLLTESREDLQILQREVGEQSIAPPIRVETPSKHSRTSSGPSSFAKDSRLGSTRRPSSVESPSHRAYEPLTPETGRRPLSPADSLLASTAKYTSFVHPQPRYPSSHLSLDTDNEPDTSQALLHSHQSTKAVQTDRWLGVHGIGQASSSSSHHDGHSDSSSLLDGIGSPMSSLLERMHSLHHRMTHADALTLTNRLKRQHLRGADVKHLSRTTVGNILSDVSHLRAQYRVWLEDEKITTLCTRKDLRGLFKLFKDILEELGQMRITLNDVVLEPSIAVKVSEMAMDPAKAEAMEKERKVIGTSTGTSWMTPFSKLFGSSSHDANFLSPTSRTPPSPNSRGHGIIRVPRPVPKTGPAFAASATTVNVEFSGTGAGKSVTNIFSAHPDSEGVHGHLPLPPPSASAQTNVHSIMGIFAGAPHPDDTSDPWVVLPRVPRRVQSVFLTGERTETGTVTIGRSAARKRKPSQLSRDVDAILVAPSVSPRRIEYSEADDIPGPLLERTIHRRGFSDSSLHSTFMTQGGRGNESDVCPTERRSVLQTLSRTVQNFKQVASHTISGVAHASTSVPSRVLTPDSASGPSDRCPPVPSDSLNIPRSEPPRASPPALTSLFPSLTSWAATGAIPNSTHPRNFHRTLREDAGVPRLFGREGQGRDI</sequence>
<evidence type="ECO:0000313" key="4">
    <source>
        <dbReference type="Proteomes" id="UP000683000"/>
    </source>
</evidence>
<feature type="compositionally biased region" description="Polar residues" evidence="2">
    <location>
        <begin position="888"/>
        <end position="897"/>
    </location>
</feature>
<evidence type="ECO:0000256" key="2">
    <source>
        <dbReference type="SAM" id="MobiDB-lite"/>
    </source>
</evidence>
<feature type="coiled-coil region" evidence="1">
    <location>
        <begin position="213"/>
        <end position="348"/>
    </location>
</feature>
<feature type="compositionally biased region" description="Polar residues" evidence="2">
    <location>
        <begin position="382"/>
        <end position="393"/>
    </location>
</feature>
<organism evidence="3 4">
    <name type="scientific">Boletus reticuloceps</name>
    <dbReference type="NCBI Taxonomy" id="495285"/>
    <lineage>
        <taxon>Eukaryota</taxon>
        <taxon>Fungi</taxon>
        <taxon>Dikarya</taxon>
        <taxon>Basidiomycota</taxon>
        <taxon>Agaricomycotina</taxon>
        <taxon>Agaricomycetes</taxon>
        <taxon>Agaricomycetidae</taxon>
        <taxon>Boletales</taxon>
        <taxon>Boletineae</taxon>
        <taxon>Boletaceae</taxon>
        <taxon>Boletoideae</taxon>
        <taxon>Boletus</taxon>
    </lineage>
</organism>
<protein>
    <submittedName>
        <fullName evidence="3">Uncharacterized protein</fullName>
    </submittedName>
</protein>
<dbReference type="OrthoDB" id="4088568at2759"/>
<feature type="region of interest" description="Disordered" evidence="2">
    <location>
        <begin position="348"/>
        <end position="413"/>
    </location>
</feature>
<evidence type="ECO:0000256" key="1">
    <source>
        <dbReference type="SAM" id="Coils"/>
    </source>
</evidence>
<feature type="compositionally biased region" description="Polar residues" evidence="2">
    <location>
        <begin position="134"/>
        <end position="145"/>
    </location>
</feature>